<evidence type="ECO:0000256" key="1">
    <source>
        <dbReference type="SAM" id="MobiDB-lite"/>
    </source>
</evidence>
<protein>
    <submittedName>
        <fullName evidence="2">Uncharacterized protein</fullName>
    </submittedName>
</protein>
<feature type="compositionally biased region" description="Basic and acidic residues" evidence="1">
    <location>
        <begin position="1"/>
        <end position="19"/>
    </location>
</feature>
<proteinExistence type="predicted"/>
<keyword evidence="3" id="KW-1185">Reference proteome</keyword>
<organism evidence="2 3">
    <name type="scientific">Halorubrum yunnanense</name>
    <dbReference type="NCBI Taxonomy" id="1526162"/>
    <lineage>
        <taxon>Archaea</taxon>
        <taxon>Methanobacteriati</taxon>
        <taxon>Methanobacteriota</taxon>
        <taxon>Stenosarchaea group</taxon>
        <taxon>Halobacteria</taxon>
        <taxon>Halobacteriales</taxon>
        <taxon>Haloferacaceae</taxon>
        <taxon>Halorubrum</taxon>
    </lineage>
</organism>
<reference evidence="2 3" key="1">
    <citation type="journal article" date="2019" name="Int. J. Syst. Evol. Microbiol.">
        <title>The Global Catalogue of Microorganisms (GCM) 10K type strain sequencing project: providing services to taxonomists for standard genome sequencing and annotation.</title>
        <authorList>
            <consortium name="The Broad Institute Genomics Platform"/>
            <consortium name="The Broad Institute Genome Sequencing Center for Infectious Disease"/>
            <person name="Wu L."/>
            <person name="Ma J."/>
        </authorList>
    </citation>
    <scope>NUCLEOTIDE SEQUENCE [LARGE SCALE GENOMIC DNA]</scope>
    <source>
        <strain evidence="2 3">Q85</strain>
    </source>
</reference>
<dbReference type="Proteomes" id="UP001596390">
    <property type="component" value="Unassembled WGS sequence"/>
</dbReference>
<dbReference type="AlphaFoldDB" id="A0ABD5YL45"/>
<dbReference type="RefSeq" id="WP_267665783.1">
    <property type="nucleotide sequence ID" value="NZ_JAODIX010000091.1"/>
</dbReference>
<name>A0ABD5YL45_9EURY</name>
<dbReference type="EMBL" id="JBHSZZ010000091">
    <property type="protein sequence ID" value="MFC7188348.1"/>
    <property type="molecule type" value="Genomic_DNA"/>
</dbReference>
<feature type="region of interest" description="Disordered" evidence="1">
    <location>
        <begin position="1"/>
        <end position="22"/>
    </location>
</feature>
<evidence type="ECO:0000313" key="2">
    <source>
        <dbReference type="EMBL" id="MFC7188348.1"/>
    </source>
</evidence>
<evidence type="ECO:0000313" key="3">
    <source>
        <dbReference type="Proteomes" id="UP001596390"/>
    </source>
</evidence>
<gene>
    <name evidence="2" type="ORF">ACFQMK_16035</name>
</gene>
<accession>A0ABD5YL45</accession>
<comment type="caution">
    <text evidence="2">The sequence shown here is derived from an EMBL/GenBank/DDBJ whole genome shotgun (WGS) entry which is preliminary data.</text>
</comment>
<sequence>MREHNPIRHRRTDPDHREPSPSAGWWVVVVALDATAGADHALPDALEVST</sequence>